<gene>
    <name evidence="1" type="ORF">SDC9_74940</name>
</gene>
<dbReference type="AlphaFoldDB" id="A0A644YKB1"/>
<sequence>MSADDNVYFAFFQLGEDLFLFFRRAGAAQVIHFYGKIGQSSAERFVMLGGQHGGRYQNGRLFAIGGRFESRTYGYFRLAEAHVAAYQPVHRMVTFHIQLDFLRGF</sequence>
<name>A0A644YKB1_9ZZZZ</name>
<comment type="caution">
    <text evidence="1">The sequence shown here is derived from an EMBL/GenBank/DDBJ whole genome shotgun (WGS) entry which is preliminary data.</text>
</comment>
<protein>
    <submittedName>
        <fullName evidence="1">Uncharacterized protein</fullName>
    </submittedName>
</protein>
<dbReference type="EMBL" id="VSSQ01005248">
    <property type="protein sequence ID" value="MPM28418.1"/>
    <property type="molecule type" value="Genomic_DNA"/>
</dbReference>
<reference evidence="1" key="1">
    <citation type="submission" date="2019-08" db="EMBL/GenBank/DDBJ databases">
        <authorList>
            <person name="Kucharzyk K."/>
            <person name="Murdoch R.W."/>
            <person name="Higgins S."/>
            <person name="Loffler F."/>
        </authorList>
    </citation>
    <scope>NUCLEOTIDE SEQUENCE</scope>
</reference>
<accession>A0A644YKB1</accession>
<organism evidence="1">
    <name type="scientific">bioreactor metagenome</name>
    <dbReference type="NCBI Taxonomy" id="1076179"/>
    <lineage>
        <taxon>unclassified sequences</taxon>
        <taxon>metagenomes</taxon>
        <taxon>ecological metagenomes</taxon>
    </lineage>
</organism>
<evidence type="ECO:0000313" key="1">
    <source>
        <dbReference type="EMBL" id="MPM28418.1"/>
    </source>
</evidence>
<proteinExistence type="predicted"/>